<proteinExistence type="predicted"/>
<protein>
    <submittedName>
        <fullName evidence="1">OsmC family peroxiredoxin</fullName>
    </submittedName>
</protein>
<comment type="caution">
    <text evidence="1">The sequence shown here is derived from an EMBL/GenBank/DDBJ whole genome shotgun (WGS) entry which is preliminary data.</text>
</comment>
<dbReference type="SUPFAM" id="SSF82784">
    <property type="entry name" value="OsmC-like"/>
    <property type="match status" value="1"/>
</dbReference>
<evidence type="ECO:0000313" key="2">
    <source>
        <dbReference type="Proteomes" id="UP000264702"/>
    </source>
</evidence>
<evidence type="ECO:0000313" key="1">
    <source>
        <dbReference type="EMBL" id="RFU15888.1"/>
    </source>
</evidence>
<accession>A0A372ILZ4</accession>
<sequence>MERNASAVWNGGLKDGKGVISTASGVLKETQYSFSTRFENGIGTNPEELIAAAHAGCFTMALSAQLGNANLTPESLETTAVVKFEKTDAGFTITSIHLTTRAKVPGATESAFETAAQNAKSGCPISRLFHGNTEIVLDAKLV</sequence>
<dbReference type="EMBL" id="QVQT01000005">
    <property type="protein sequence ID" value="RFU15888.1"/>
    <property type="molecule type" value="Genomic_DNA"/>
</dbReference>
<dbReference type="Gene3D" id="3.30.300.20">
    <property type="match status" value="1"/>
</dbReference>
<dbReference type="PANTHER" id="PTHR42830">
    <property type="entry name" value="OSMOTICALLY INDUCIBLE FAMILY PROTEIN"/>
    <property type="match status" value="1"/>
</dbReference>
<dbReference type="OrthoDB" id="9797508at2"/>
<dbReference type="InterPro" id="IPR015946">
    <property type="entry name" value="KH_dom-like_a/b"/>
</dbReference>
<keyword evidence="2" id="KW-1185">Reference proteome</keyword>
<dbReference type="GO" id="GO:0006979">
    <property type="term" value="P:response to oxidative stress"/>
    <property type="evidence" value="ECO:0007669"/>
    <property type="project" value="InterPro"/>
</dbReference>
<dbReference type="PANTHER" id="PTHR42830:SF1">
    <property type="entry name" value="OSMOTICALLY INDUCIBLE FAMILY PROTEIN"/>
    <property type="match status" value="1"/>
</dbReference>
<organism evidence="1 2">
    <name type="scientific">Paracidobacterium acidisoli</name>
    <dbReference type="NCBI Taxonomy" id="2303751"/>
    <lineage>
        <taxon>Bacteria</taxon>
        <taxon>Pseudomonadati</taxon>
        <taxon>Acidobacteriota</taxon>
        <taxon>Terriglobia</taxon>
        <taxon>Terriglobales</taxon>
        <taxon>Acidobacteriaceae</taxon>
        <taxon>Paracidobacterium</taxon>
    </lineage>
</organism>
<dbReference type="InterPro" id="IPR036102">
    <property type="entry name" value="OsmC/Ohrsf"/>
</dbReference>
<dbReference type="AlphaFoldDB" id="A0A372ILZ4"/>
<dbReference type="InterPro" id="IPR052707">
    <property type="entry name" value="OsmC_Ohr_Peroxiredoxin"/>
</dbReference>
<name>A0A372ILZ4_9BACT</name>
<dbReference type="Proteomes" id="UP000264702">
    <property type="component" value="Unassembled WGS sequence"/>
</dbReference>
<dbReference type="InterPro" id="IPR019904">
    <property type="entry name" value="Peroxiredoxin_OsmC"/>
</dbReference>
<dbReference type="Pfam" id="PF02566">
    <property type="entry name" value="OsmC"/>
    <property type="match status" value="1"/>
</dbReference>
<dbReference type="GO" id="GO:0004601">
    <property type="term" value="F:peroxidase activity"/>
    <property type="evidence" value="ECO:0007669"/>
    <property type="project" value="InterPro"/>
</dbReference>
<gene>
    <name evidence="1" type="ORF">D0Y96_15805</name>
</gene>
<dbReference type="RefSeq" id="WP_117301773.1">
    <property type="nucleotide sequence ID" value="NZ_QVQT02000005.1"/>
</dbReference>
<reference evidence="1 2" key="1">
    <citation type="submission" date="2018-08" db="EMBL/GenBank/DDBJ databases">
        <title>Acidipila sp. 4G-K13, an acidobacterium isolated from forest soil.</title>
        <authorList>
            <person name="Gao Z.-H."/>
            <person name="Qiu L.-H."/>
        </authorList>
    </citation>
    <scope>NUCLEOTIDE SEQUENCE [LARGE SCALE GENOMIC DNA]</scope>
    <source>
        <strain evidence="1 2">4G-K13</strain>
    </source>
</reference>
<dbReference type="InterPro" id="IPR003718">
    <property type="entry name" value="OsmC/Ohr_fam"/>
</dbReference>
<dbReference type="NCBIfam" id="TIGR03562">
    <property type="entry name" value="osmo_induc_OsmC"/>
    <property type="match status" value="1"/>
</dbReference>